<dbReference type="KEGG" id="poz:I0K15_03390"/>
<sequence>MRAFRHCSLAGGDAAATASELAALLGGAPIEYDSETGDYVCRDTVPQRILRPERLEHIIAGTASRARTIGSEYHLDHVPLADGDRVVDVGANIGDFGLTLVHRQVAVDLTCFEPSPAEFATLERNLASFSTLAGARAQRVALWSERTDGLKFYVKSGSADSSLVPISGADEEITVPTDTLDNLLDDAPYKLLKLEAEGAEPEILEGARRVIGQFAFVAADVGFERGVRQESTLPQVANFLYSHGFEIVANGRRRHVILFRNTEVSP</sequence>
<accession>A0A7S9LT64</accession>
<dbReference type="EMBL" id="CP064942">
    <property type="protein sequence ID" value="QPH54826.1"/>
    <property type="molecule type" value="Genomic_DNA"/>
</dbReference>
<dbReference type="InterPro" id="IPR029063">
    <property type="entry name" value="SAM-dependent_MTases_sf"/>
</dbReference>
<dbReference type="RefSeq" id="WP_196104027.1">
    <property type="nucleotide sequence ID" value="NZ_CP064942.1"/>
</dbReference>
<dbReference type="InterPro" id="IPR053188">
    <property type="entry name" value="FkbM_Methyltransferase"/>
</dbReference>
<organism evidence="2 3">
    <name type="scientific">Pontivivens ytuae</name>
    <dbReference type="NCBI Taxonomy" id="2789856"/>
    <lineage>
        <taxon>Bacteria</taxon>
        <taxon>Pseudomonadati</taxon>
        <taxon>Pseudomonadota</taxon>
        <taxon>Alphaproteobacteria</taxon>
        <taxon>Rhodobacterales</taxon>
        <taxon>Paracoccaceae</taxon>
        <taxon>Pontivivens</taxon>
    </lineage>
</organism>
<dbReference type="Pfam" id="PF05050">
    <property type="entry name" value="Methyltransf_21"/>
    <property type="match status" value="1"/>
</dbReference>
<dbReference type="NCBIfam" id="TIGR01444">
    <property type="entry name" value="fkbM_fam"/>
    <property type="match status" value="1"/>
</dbReference>
<protein>
    <submittedName>
        <fullName evidence="2">FkbM family methyltransferase</fullName>
    </submittedName>
</protein>
<keyword evidence="2" id="KW-0489">Methyltransferase</keyword>
<dbReference type="SUPFAM" id="SSF53335">
    <property type="entry name" value="S-adenosyl-L-methionine-dependent methyltransferases"/>
    <property type="match status" value="1"/>
</dbReference>
<dbReference type="PANTHER" id="PTHR36973:SF4">
    <property type="entry name" value="NODULATION PROTEIN"/>
    <property type="match status" value="1"/>
</dbReference>
<dbReference type="Gene3D" id="3.40.50.150">
    <property type="entry name" value="Vaccinia Virus protein VP39"/>
    <property type="match status" value="1"/>
</dbReference>
<reference evidence="2 3" key="1">
    <citation type="submission" date="2020-11" db="EMBL/GenBank/DDBJ databases">
        <title>Description of Pontivivens ytuae sp. nov. isolated from deep sea sediment of Mariana Trench.</title>
        <authorList>
            <person name="Wang Z."/>
            <person name="Sun Q.-L."/>
            <person name="Xu X.-D."/>
            <person name="Tang Y.-Z."/>
            <person name="Zhang J."/>
        </authorList>
    </citation>
    <scope>NUCLEOTIDE SEQUENCE [LARGE SCALE GENOMIC DNA]</scope>
    <source>
        <strain evidence="2 3">MT2928</strain>
    </source>
</reference>
<evidence type="ECO:0000313" key="2">
    <source>
        <dbReference type="EMBL" id="QPH54826.1"/>
    </source>
</evidence>
<feature type="domain" description="Methyltransferase FkbM" evidence="1">
    <location>
        <begin position="88"/>
        <end position="246"/>
    </location>
</feature>
<dbReference type="PANTHER" id="PTHR36973">
    <property type="entry name" value="SLL1456 PROTEIN-RELATED"/>
    <property type="match status" value="1"/>
</dbReference>
<gene>
    <name evidence="2" type="ORF">I0K15_03390</name>
</gene>
<dbReference type="GO" id="GO:0008171">
    <property type="term" value="F:O-methyltransferase activity"/>
    <property type="evidence" value="ECO:0007669"/>
    <property type="project" value="TreeGrafter"/>
</dbReference>
<dbReference type="GO" id="GO:0032259">
    <property type="term" value="P:methylation"/>
    <property type="evidence" value="ECO:0007669"/>
    <property type="project" value="UniProtKB-KW"/>
</dbReference>
<name>A0A7S9LT64_9RHOB</name>
<evidence type="ECO:0000313" key="3">
    <source>
        <dbReference type="Proteomes" id="UP000594800"/>
    </source>
</evidence>
<proteinExistence type="predicted"/>
<keyword evidence="2" id="KW-0808">Transferase</keyword>
<dbReference type="Proteomes" id="UP000594800">
    <property type="component" value="Chromosome"/>
</dbReference>
<keyword evidence="3" id="KW-1185">Reference proteome</keyword>
<dbReference type="AlphaFoldDB" id="A0A7S9LT64"/>
<dbReference type="InterPro" id="IPR006342">
    <property type="entry name" value="FkbM_mtfrase"/>
</dbReference>
<evidence type="ECO:0000259" key="1">
    <source>
        <dbReference type="Pfam" id="PF05050"/>
    </source>
</evidence>